<feature type="non-terminal residue" evidence="1">
    <location>
        <position position="1"/>
    </location>
</feature>
<evidence type="ECO:0008006" key="2">
    <source>
        <dbReference type="Google" id="ProtNLM"/>
    </source>
</evidence>
<name>X1GBR8_9ZZZZ</name>
<organism evidence="1">
    <name type="scientific">marine sediment metagenome</name>
    <dbReference type="NCBI Taxonomy" id="412755"/>
    <lineage>
        <taxon>unclassified sequences</taxon>
        <taxon>metagenomes</taxon>
        <taxon>ecological metagenomes</taxon>
    </lineage>
</organism>
<dbReference type="EMBL" id="BARU01006939">
    <property type="protein sequence ID" value="GAH39019.1"/>
    <property type="molecule type" value="Genomic_DNA"/>
</dbReference>
<dbReference type="SUPFAM" id="SSF52266">
    <property type="entry name" value="SGNH hydrolase"/>
    <property type="match status" value="1"/>
</dbReference>
<proteinExistence type="predicted"/>
<gene>
    <name evidence="1" type="ORF">S03H2_13677</name>
</gene>
<comment type="caution">
    <text evidence="1">The sequence shown here is derived from an EMBL/GenBank/DDBJ whole genome shotgun (WGS) entry which is preliminary data.</text>
</comment>
<protein>
    <recommendedName>
        <fullName evidence="2">SGNH hydrolase-type esterase domain-containing protein</fullName>
    </recommendedName>
</protein>
<dbReference type="InterPro" id="IPR036514">
    <property type="entry name" value="SGNH_hydro_sf"/>
</dbReference>
<evidence type="ECO:0000313" key="1">
    <source>
        <dbReference type="EMBL" id="GAH39019.1"/>
    </source>
</evidence>
<reference evidence="1" key="1">
    <citation type="journal article" date="2014" name="Front. Microbiol.">
        <title>High frequency of phylogenetically diverse reductive dehalogenase-homologous genes in deep subseafloor sedimentary metagenomes.</title>
        <authorList>
            <person name="Kawai M."/>
            <person name="Futagami T."/>
            <person name="Toyoda A."/>
            <person name="Takaki Y."/>
            <person name="Nishi S."/>
            <person name="Hori S."/>
            <person name="Arai W."/>
            <person name="Tsubouchi T."/>
            <person name="Morono Y."/>
            <person name="Uchiyama I."/>
            <person name="Ito T."/>
            <person name="Fujiyama A."/>
            <person name="Inagaki F."/>
            <person name="Takami H."/>
        </authorList>
    </citation>
    <scope>NUCLEOTIDE SEQUENCE</scope>
    <source>
        <strain evidence="1">Expedition CK06-06</strain>
    </source>
</reference>
<dbReference type="Gene3D" id="3.40.50.1110">
    <property type="entry name" value="SGNH hydrolase"/>
    <property type="match status" value="1"/>
</dbReference>
<dbReference type="AlphaFoldDB" id="X1GBR8"/>
<sequence length="197" mass="21619">YTYRVIQRGFDALAQRIKKVSASRASAPHAVPAAPAKVTVVAPDESEIRRRELLRASFEPALKSFVRLAKAWGSEPILMTQVRVEATAEGDSGANDFLSPEQLRKGNFDTASFASIHDYANTIIRHVAVTEGALLIDLVAARQWTRDDVYDSLHFTETGSRHVAEIIDQALAPLIVPPEMGKRSDARALEESPGAER</sequence>
<accession>X1GBR8</accession>